<dbReference type="InterPro" id="IPR023749">
    <property type="entry name" value="DjlA"/>
</dbReference>
<gene>
    <name evidence="7 10" type="primary">djlA</name>
    <name evidence="10" type="ORF">ABS311_15445</name>
</gene>
<organism evidence="10 11">
    <name type="scientific">Catenovulum sediminis</name>
    <dbReference type="NCBI Taxonomy" id="1740262"/>
    <lineage>
        <taxon>Bacteria</taxon>
        <taxon>Pseudomonadati</taxon>
        <taxon>Pseudomonadota</taxon>
        <taxon>Gammaproteobacteria</taxon>
        <taxon>Alteromonadales</taxon>
        <taxon>Alteromonadaceae</taxon>
        <taxon>Catenovulum</taxon>
    </lineage>
</organism>
<name>A0ABV1RK09_9ALTE</name>
<dbReference type="NCBIfam" id="NF006948">
    <property type="entry name" value="PRK09430.1"/>
    <property type="match status" value="1"/>
</dbReference>
<comment type="domain">
    <text evidence="7">The transmembrane domain is a dimerization domain.</text>
</comment>
<dbReference type="PROSITE" id="PS50076">
    <property type="entry name" value="DNAJ_2"/>
    <property type="match status" value="1"/>
</dbReference>
<evidence type="ECO:0000313" key="10">
    <source>
        <dbReference type="EMBL" id="MER2493273.1"/>
    </source>
</evidence>
<dbReference type="Pfam" id="PF00226">
    <property type="entry name" value="DnaJ"/>
    <property type="match status" value="1"/>
</dbReference>
<evidence type="ECO:0000256" key="4">
    <source>
        <dbReference type="ARBA" id="ARBA00022989"/>
    </source>
</evidence>
<dbReference type="Pfam" id="PF05099">
    <property type="entry name" value="TerB"/>
    <property type="match status" value="1"/>
</dbReference>
<reference evidence="10 11" key="1">
    <citation type="submission" date="2024-06" db="EMBL/GenBank/DDBJ databases">
        <authorList>
            <person name="Chen R.Y."/>
        </authorList>
    </citation>
    <scope>NUCLEOTIDE SEQUENCE [LARGE SCALE GENOMIC DNA]</scope>
    <source>
        <strain evidence="10 11">D2</strain>
    </source>
</reference>
<dbReference type="PRINTS" id="PR00625">
    <property type="entry name" value="JDOMAIN"/>
</dbReference>
<dbReference type="RefSeq" id="WP_143870606.1">
    <property type="nucleotide sequence ID" value="NZ_CP041660.1"/>
</dbReference>
<evidence type="ECO:0000259" key="9">
    <source>
        <dbReference type="PROSITE" id="PS50076"/>
    </source>
</evidence>
<keyword evidence="6 7" id="KW-0143">Chaperone</keyword>
<dbReference type="Gene3D" id="1.10.287.110">
    <property type="entry name" value="DnaJ domain"/>
    <property type="match status" value="1"/>
</dbReference>
<dbReference type="InterPro" id="IPR050817">
    <property type="entry name" value="DjlA_DnaK_co-chaperone"/>
</dbReference>
<keyword evidence="4 7" id="KW-1133">Transmembrane helix</keyword>
<evidence type="ECO:0000256" key="7">
    <source>
        <dbReference type="HAMAP-Rule" id="MF_01153"/>
    </source>
</evidence>
<dbReference type="HAMAP" id="MF_01153">
    <property type="entry name" value="DjlA"/>
    <property type="match status" value="1"/>
</dbReference>
<dbReference type="InterPro" id="IPR007791">
    <property type="entry name" value="DjlA_N"/>
</dbReference>
<evidence type="ECO:0000256" key="3">
    <source>
        <dbReference type="ARBA" id="ARBA00022692"/>
    </source>
</evidence>
<dbReference type="PANTHER" id="PTHR24074">
    <property type="entry name" value="CO-CHAPERONE PROTEIN DJLA"/>
    <property type="match status" value="1"/>
</dbReference>
<keyword evidence="5 7" id="KW-0472">Membrane</keyword>
<dbReference type="Proteomes" id="UP001467690">
    <property type="component" value="Unassembled WGS sequence"/>
</dbReference>
<evidence type="ECO:0000256" key="8">
    <source>
        <dbReference type="SAM" id="Phobius"/>
    </source>
</evidence>
<dbReference type="CDD" id="cd07316">
    <property type="entry name" value="terB_like_DjlA"/>
    <property type="match status" value="1"/>
</dbReference>
<proteinExistence type="inferred from homology"/>
<dbReference type="SUPFAM" id="SSF46565">
    <property type="entry name" value="Chaperone J-domain"/>
    <property type="match status" value="1"/>
</dbReference>
<feature type="topological domain" description="Periplasmic" evidence="7">
    <location>
        <begin position="1"/>
        <end position="6"/>
    </location>
</feature>
<dbReference type="Gene3D" id="1.10.3680.10">
    <property type="entry name" value="TerB-like"/>
    <property type="match status" value="1"/>
</dbReference>
<keyword evidence="11" id="KW-1185">Reference proteome</keyword>
<comment type="subunit">
    <text evidence="7">Homodimer.</text>
</comment>
<comment type="function">
    <text evidence="7">Regulatory DnaK co-chaperone. Direct interaction between DnaK and DjlA is needed for the induction of the wcaABCDE operon, involved in the synthesis of a colanic acid polysaccharide capsule, possibly through activation of the RcsB/RcsC phosphotransfer signaling pathway. The colanic acid capsule may help the bacterium survive conditions outside the host.</text>
</comment>
<dbReference type="SMART" id="SM00271">
    <property type="entry name" value="DnaJ"/>
    <property type="match status" value="1"/>
</dbReference>
<keyword evidence="3 7" id="KW-0812">Transmembrane</keyword>
<dbReference type="InterPro" id="IPR036869">
    <property type="entry name" value="J_dom_sf"/>
</dbReference>
<evidence type="ECO:0000313" key="11">
    <source>
        <dbReference type="Proteomes" id="UP001467690"/>
    </source>
</evidence>
<dbReference type="EMBL" id="JBELOE010000259">
    <property type="protein sequence ID" value="MER2493273.1"/>
    <property type="molecule type" value="Genomic_DNA"/>
</dbReference>
<evidence type="ECO:0000256" key="2">
    <source>
        <dbReference type="ARBA" id="ARBA00022519"/>
    </source>
</evidence>
<feature type="transmembrane region" description="Helical" evidence="8">
    <location>
        <begin position="7"/>
        <end position="32"/>
    </location>
</feature>
<evidence type="ECO:0000256" key="6">
    <source>
        <dbReference type="ARBA" id="ARBA00023186"/>
    </source>
</evidence>
<feature type="domain" description="J" evidence="9">
    <location>
        <begin position="205"/>
        <end position="271"/>
    </location>
</feature>
<comment type="caution">
    <text evidence="10">The sequence shown here is derived from an EMBL/GenBank/DDBJ whole genome shotgun (WGS) entry which is preliminary data.</text>
</comment>
<dbReference type="InterPro" id="IPR001623">
    <property type="entry name" value="DnaJ_domain"/>
</dbReference>
<feature type="topological domain" description="Cytoplasmic" evidence="7">
    <location>
        <begin position="31"/>
        <end position="271"/>
    </location>
</feature>
<keyword evidence="2 7" id="KW-0997">Cell inner membrane</keyword>
<accession>A0ABV1RK09</accession>
<dbReference type="CDD" id="cd06257">
    <property type="entry name" value="DnaJ"/>
    <property type="match status" value="1"/>
</dbReference>
<evidence type="ECO:0000256" key="5">
    <source>
        <dbReference type="ARBA" id="ARBA00023136"/>
    </source>
</evidence>
<dbReference type="InterPro" id="IPR029024">
    <property type="entry name" value="TerB-like"/>
</dbReference>
<sequence length="271" mass="30298">MSHWGKILGFIFGYMIFRIPGAVLGLIIGYYFDKGYAKALADNGGFSSLLARKASFKNRVIFFHTLFALMGHIAKASGRVTENDIALASALMDRMGLKGDIRKEAQAAYREGKKNDFPVTETVKDFRQYCFSRKDFMLIYMEIQIQAALANGYLHPNAKAILIQVGKTLGFQPTEIESFIKQAEGSSHYRSHKQQNSSNQISLDDAYQILGLSPSADDKLIKKTYKKLMSQHHPDKLSAQGLPEQALKMANEKAQDIQAAYGAIRAQRGFK</sequence>
<keyword evidence="1 7" id="KW-1003">Cell membrane</keyword>
<protein>
    <recommendedName>
        <fullName evidence="7">Co-chaperone protein DjlA</fullName>
    </recommendedName>
</protein>
<comment type="subcellular location">
    <subcellularLocation>
        <location evidence="7">Cell inner membrane</location>
        <topology evidence="7">Single-pass type III membrane protein</topology>
    </subcellularLocation>
</comment>
<evidence type="ECO:0000256" key="1">
    <source>
        <dbReference type="ARBA" id="ARBA00022475"/>
    </source>
</evidence>